<dbReference type="OrthoDB" id="1645838at2"/>
<evidence type="ECO:0000256" key="4">
    <source>
        <dbReference type="ARBA" id="ARBA00025742"/>
    </source>
</evidence>
<gene>
    <name evidence="6" type="ORF">CBW46_003420</name>
</gene>
<dbReference type="PANTHER" id="PTHR42988">
    <property type="entry name" value="PHOSPHOHYDROLASE"/>
    <property type="match status" value="1"/>
</dbReference>
<dbReference type="GO" id="GO:0016787">
    <property type="term" value="F:hydrolase activity"/>
    <property type="evidence" value="ECO:0007669"/>
    <property type="project" value="UniProtKB-KW"/>
</dbReference>
<dbReference type="RefSeq" id="WP_089198589.1">
    <property type="nucleotide sequence ID" value="NZ_NHRJ02000001.1"/>
</dbReference>
<comment type="similarity">
    <text evidence="4">Belongs to the cyclic nucleotide phosphodiesterase class-III family.</text>
</comment>
<dbReference type="InterPro" id="IPR029052">
    <property type="entry name" value="Metallo-depent_PP-like"/>
</dbReference>
<comment type="caution">
    <text evidence="6">The sequence shown here is derived from an EMBL/GenBank/DDBJ whole genome shotgun (WGS) entry which is preliminary data.</text>
</comment>
<evidence type="ECO:0000313" key="7">
    <source>
        <dbReference type="Proteomes" id="UP000214746"/>
    </source>
</evidence>
<proteinExistence type="inferred from homology"/>
<feature type="domain" description="Calcineurin-like phosphoesterase" evidence="5">
    <location>
        <begin position="1"/>
        <end position="195"/>
    </location>
</feature>
<evidence type="ECO:0000259" key="5">
    <source>
        <dbReference type="Pfam" id="PF00149"/>
    </source>
</evidence>
<evidence type="ECO:0000256" key="3">
    <source>
        <dbReference type="ARBA" id="ARBA00023004"/>
    </source>
</evidence>
<dbReference type="SUPFAM" id="SSF56300">
    <property type="entry name" value="Metallo-dependent phosphatases"/>
    <property type="match status" value="1"/>
</dbReference>
<dbReference type="GO" id="GO:0046872">
    <property type="term" value="F:metal ion binding"/>
    <property type="evidence" value="ECO:0007669"/>
    <property type="project" value="UniProtKB-KW"/>
</dbReference>
<reference evidence="6" key="1">
    <citation type="submission" date="2018-06" db="EMBL/GenBank/DDBJ databases">
        <title>Paenibacillus xerothermodurans sp. nov. an extremely dry heat resistant spore forming bacterium isolated from the soil of Cape Canaveral, Florida.</title>
        <authorList>
            <person name="Seuylemezian A."/>
            <person name="Kaur N."/>
            <person name="Patil P."/>
            <person name="Patil P."/>
            <person name="Mayilraj S."/>
            <person name="Vaishampayan P."/>
        </authorList>
    </citation>
    <scope>NUCLEOTIDE SEQUENCE [LARGE SCALE GENOMIC DNA]</scope>
    <source>
        <strain evidence="6">ATCC 27380</strain>
    </source>
</reference>
<dbReference type="InterPro" id="IPR050884">
    <property type="entry name" value="CNP_phosphodiesterase-III"/>
</dbReference>
<protein>
    <submittedName>
        <fullName evidence="6">Metallophosphoesterase</fullName>
    </submittedName>
</protein>
<keyword evidence="2" id="KW-0378">Hydrolase</keyword>
<evidence type="ECO:0000256" key="2">
    <source>
        <dbReference type="ARBA" id="ARBA00022801"/>
    </source>
</evidence>
<organism evidence="6 7">
    <name type="scientific">Paenibacillus xerothermodurans</name>
    <dbReference type="NCBI Taxonomy" id="1977292"/>
    <lineage>
        <taxon>Bacteria</taxon>
        <taxon>Bacillati</taxon>
        <taxon>Bacillota</taxon>
        <taxon>Bacilli</taxon>
        <taxon>Bacillales</taxon>
        <taxon>Paenibacillaceae</taxon>
        <taxon>Paenibacillus</taxon>
    </lineage>
</organism>
<accession>A0A2W1NI33</accession>
<evidence type="ECO:0000313" key="6">
    <source>
        <dbReference type="EMBL" id="PZE22821.1"/>
    </source>
</evidence>
<dbReference type="Gene3D" id="3.60.21.10">
    <property type="match status" value="1"/>
</dbReference>
<dbReference type="Pfam" id="PF00149">
    <property type="entry name" value="Metallophos"/>
    <property type="match status" value="1"/>
</dbReference>
<sequence length="277" mass="31296">MRLVLMGDFHYSRMAAGTQEMIEARDQAYNVMLSTFLTMEGDFHISLGDLTHEGFPEEFRYVFDRINGSGRNFIHVLGNHDAYSIPKADILAITGQQRYSAIDTQEATLIFLDSTKEMDHNDWGGEMDDQQLEWLQQQLDKSGVKPVFVFSHHPVYATTTRSDMDKLSIHPDIDMKAVLNTKKGPGFFFCGHNHVNSIVQQDGWHYIQTAACLDIPAFRIVELKDGLVKTELVTIDEMNLADHIIRFNTKMPGFGPFAEARGADTDCSMQVNILASV</sequence>
<dbReference type="AlphaFoldDB" id="A0A2W1NI33"/>
<dbReference type="PANTHER" id="PTHR42988:SF2">
    <property type="entry name" value="CYCLIC NUCLEOTIDE PHOSPHODIESTERASE CBUA0032-RELATED"/>
    <property type="match status" value="1"/>
</dbReference>
<keyword evidence="3" id="KW-0408">Iron</keyword>
<dbReference type="Proteomes" id="UP000214746">
    <property type="component" value="Unassembled WGS sequence"/>
</dbReference>
<keyword evidence="7" id="KW-1185">Reference proteome</keyword>
<keyword evidence="1" id="KW-0479">Metal-binding</keyword>
<evidence type="ECO:0000256" key="1">
    <source>
        <dbReference type="ARBA" id="ARBA00022723"/>
    </source>
</evidence>
<dbReference type="InterPro" id="IPR004843">
    <property type="entry name" value="Calcineurin-like_PHP"/>
</dbReference>
<dbReference type="EMBL" id="NHRJ02000001">
    <property type="protein sequence ID" value="PZE22821.1"/>
    <property type="molecule type" value="Genomic_DNA"/>
</dbReference>
<name>A0A2W1NI33_PAEXE</name>